<keyword evidence="2" id="KW-1185">Reference proteome</keyword>
<accession>A0ACC2RMW2</accession>
<proteinExistence type="predicted"/>
<comment type="caution">
    <text evidence="1">The sequence shown here is derived from an EMBL/GenBank/DDBJ whole genome shotgun (WGS) entry which is preliminary data.</text>
</comment>
<sequence>MTSKFEKADSVESSDEMRKGSNLAALFSIVCLIAGAGTLGMPYSFRRAGWVAALFIPLSGAVAWYTGKLIIECLYCQPGTRLNDYPSVGEAAFGKWGRRFVMVFHYAICLGVATLFIMLSGKNLHSFSMNHGLNLGERSWIAISGVAIFLPYALTRSMKETKLMATLGVLTTVVTVLIACGVGFSDLPRDTKHYPVNLEGVPTALATIGFSFGGTVIYTHVEGNMRHPKKWPQVLAMALGSVSLLYLLMGIVGYAVYGESVKSPILESLTPGYASDIAFIIITLHLIAAAPLPLTSFSSEVERQLCIDNTRFSPYSEFFVRLAMRTCIIVALTLVAAFIPYFGDFMALVGALSNLVLVYVTPVICHLQLFGWKNRSLATYFAMAICLLMGFFGGAWGAVDAITSIVKNFATDHSL</sequence>
<reference evidence="1" key="1">
    <citation type="submission" date="2022-04" db="EMBL/GenBank/DDBJ databases">
        <title>Genome of the entomopathogenic fungus Entomophthora muscae.</title>
        <authorList>
            <person name="Elya C."/>
            <person name="Lovett B.R."/>
            <person name="Lee E."/>
            <person name="Macias A.M."/>
            <person name="Hajek A.E."/>
            <person name="De Bivort B.L."/>
            <person name="Kasson M.T."/>
            <person name="De Fine Licht H.H."/>
            <person name="Stajich J.E."/>
        </authorList>
    </citation>
    <scope>NUCLEOTIDE SEQUENCE</scope>
    <source>
        <strain evidence="1">Berkeley</strain>
    </source>
</reference>
<dbReference type="Proteomes" id="UP001165960">
    <property type="component" value="Unassembled WGS sequence"/>
</dbReference>
<gene>
    <name evidence="1" type="ORF">DSO57_1005880</name>
</gene>
<dbReference type="EMBL" id="QTSX02007116">
    <property type="protein sequence ID" value="KAJ9051293.1"/>
    <property type="molecule type" value="Genomic_DNA"/>
</dbReference>
<name>A0ACC2RMW2_9FUNG</name>
<evidence type="ECO:0000313" key="2">
    <source>
        <dbReference type="Proteomes" id="UP001165960"/>
    </source>
</evidence>
<protein>
    <submittedName>
        <fullName evidence="1">Uncharacterized protein</fullName>
    </submittedName>
</protein>
<organism evidence="1 2">
    <name type="scientific">Entomophthora muscae</name>
    <dbReference type="NCBI Taxonomy" id="34485"/>
    <lineage>
        <taxon>Eukaryota</taxon>
        <taxon>Fungi</taxon>
        <taxon>Fungi incertae sedis</taxon>
        <taxon>Zoopagomycota</taxon>
        <taxon>Entomophthoromycotina</taxon>
        <taxon>Entomophthoromycetes</taxon>
        <taxon>Entomophthorales</taxon>
        <taxon>Entomophthoraceae</taxon>
        <taxon>Entomophthora</taxon>
    </lineage>
</organism>
<evidence type="ECO:0000313" key="1">
    <source>
        <dbReference type="EMBL" id="KAJ9051293.1"/>
    </source>
</evidence>